<dbReference type="Proteomes" id="UP000481252">
    <property type="component" value="Unassembled WGS sequence"/>
</dbReference>
<dbReference type="RefSeq" id="WP_165120480.1">
    <property type="nucleotide sequence ID" value="NZ_JAAKZG010000013.1"/>
</dbReference>
<dbReference type="InterPro" id="IPR053853">
    <property type="entry name" value="FitA-like_RHH"/>
</dbReference>
<reference evidence="2 3" key="1">
    <citation type="submission" date="2020-02" db="EMBL/GenBank/DDBJ databases">
        <title>Genome sequence of the type strain CGMCC 1.15528 of Mesorhizobium zhangyense.</title>
        <authorList>
            <person name="Gao J."/>
            <person name="Sun J."/>
        </authorList>
    </citation>
    <scope>NUCLEOTIDE SEQUENCE [LARGE SCALE GENOMIC DNA]</scope>
    <source>
        <strain evidence="2 3">CGMCC 1.15528</strain>
    </source>
</reference>
<sequence>MSTITIRNLDDGVKQELRKRAAERGVSMEQEVRDALADRIAGPRQRKSILEDLRRLGANPDKPFDQKKISDEMWNEGLL</sequence>
<evidence type="ECO:0000313" key="3">
    <source>
        <dbReference type="Proteomes" id="UP000481252"/>
    </source>
</evidence>
<dbReference type="InterPro" id="IPR013321">
    <property type="entry name" value="Arc_rbn_hlx_hlx"/>
</dbReference>
<organism evidence="2 3">
    <name type="scientific">Mesorhizobium zhangyense</name>
    <dbReference type="NCBI Taxonomy" id="1776730"/>
    <lineage>
        <taxon>Bacteria</taxon>
        <taxon>Pseudomonadati</taxon>
        <taxon>Pseudomonadota</taxon>
        <taxon>Alphaproteobacteria</taxon>
        <taxon>Hyphomicrobiales</taxon>
        <taxon>Phyllobacteriaceae</taxon>
        <taxon>Mesorhizobium</taxon>
    </lineage>
</organism>
<feature type="domain" description="Antitoxin FitA-like ribbon-helix-helix" evidence="1">
    <location>
        <begin position="3"/>
        <end position="38"/>
    </location>
</feature>
<accession>A0A7C9RAL8</accession>
<evidence type="ECO:0000259" key="1">
    <source>
        <dbReference type="Pfam" id="PF22513"/>
    </source>
</evidence>
<comment type="caution">
    <text evidence="2">The sequence shown here is derived from an EMBL/GenBank/DDBJ whole genome shotgun (WGS) entry which is preliminary data.</text>
</comment>
<dbReference type="Gene3D" id="1.10.1220.10">
    <property type="entry name" value="Met repressor-like"/>
    <property type="match status" value="1"/>
</dbReference>
<dbReference type="EMBL" id="JAAKZG010000013">
    <property type="protein sequence ID" value="NGN44076.1"/>
    <property type="molecule type" value="Genomic_DNA"/>
</dbReference>
<proteinExistence type="predicted"/>
<dbReference type="Pfam" id="PF22513">
    <property type="entry name" value="FitA-like_RHH"/>
    <property type="match status" value="1"/>
</dbReference>
<evidence type="ECO:0000313" key="2">
    <source>
        <dbReference type="EMBL" id="NGN44076.1"/>
    </source>
</evidence>
<gene>
    <name evidence="2" type="ORF">G6N74_23700</name>
</gene>
<protein>
    <recommendedName>
        <fullName evidence="1">Antitoxin FitA-like ribbon-helix-helix domain-containing protein</fullName>
    </recommendedName>
</protein>
<dbReference type="AlphaFoldDB" id="A0A7C9RAL8"/>
<dbReference type="InterPro" id="IPR010985">
    <property type="entry name" value="Ribbon_hlx_hlx"/>
</dbReference>
<keyword evidence="3" id="KW-1185">Reference proteome</keyword>
<dbReference type="GO" id="GO:0006355">
    <property type="term" value="P:regulation of DNA-templated transcription"/>
    <property type="evidence" value="ECO:0007669"/>
    <property type="project" value="InterPro"/>
</dbReference>
<name>A0A7C9RAL8_9HYPH</name>
<dbReference type="SUPFAM" id="SSF47598">
    <property type="entry name" value="Ribbon-helix-helix"/>
    <property type="match status" value="1"/>
</dbReference>